<dbReference type="PROSITE" id="PS50801">
    <property type="entry name" value="STAS"/>
    <property type="match status" value="1"/>
</dbReference>
<keyword evidence="3" id="KW-1185">Reference proteome</keyword>
<dbReference type="RefSeq" id="WP_221026162.1">
    <property type="nucleotide sequence ID" value="NZ_JAIEZQ010000003.1"/>
</dbReference>
<dbReference type="Proteomes" id="UP000754710">
    <property type="component" value="Unassembled WGS sequence"/>
</dbReference>
<sequence>MGRLKVLERAAGLAPGDHGSWAYDDDAGFHRAVTEYFAEGRDRGEQLVYVGNGPEGALADHLRGLGQRERLLDSGQLRLHSVQDIFDGTAPFDPAARAEEFWRQADQAVADGYPGLRLLGDVTALVADPAALPQLLDYEFGVDRLMAGSTATGLCAVDQRRAGNSWARAAAVHGIQHLTSGRSAFAVRLSGETVDLVGEVDIANTADLVALLEAVRRATRGPLRLRLADLDFIDVGGTRALALFEQDMAAHGRPVRFEQLSRAALRTLRLFGLGEAP</sequence>
<gene>
    <name evidence="2" type="ORF">K1X13_16065</name>
</gene>
<accession>A0ABS7RMQ8</accession>
<dbReference type="InterPro" id="IPR002645">
    <property type="entry name" value="STAS_dom"/>
</dbReference>
<dbReference type="Pfam" id="PF14417">
    <property type="entry name" value="MEDS"/>
    <property type="match status" value="1"/>
</dbReference>
<reference evidence="2 3" key="1">
    <citation type="submission" date="2021-08" db="EMBL/GenBank/DDBJ databases">
        <title>Nocardioides bacterium WL0053 sp. nov., isolated from the sediment.</title>
        <authorList>
            <person name="Wang L."/>
            <person name="Zhang D."/>
            <person name="Zhang A."/>
        </authorList>
    </citation>
    <scope>NUCLEOTIDE SEQUENCE [LARGE SCALE GENOMIC DNA]</scope>
    <source>
        <strain evidence="2 3">WL0053</strain>
    </source>
</reference>
<evidence type="ECO:0000313" key="3">
    <source>
        <dbReference type="Proteomes" id="UP000754710"/>
    </source>
</evidence>
<comment type="caution">
    <text evidence="2">The sequence shown here is derived from an EMBL/GenBank/DDBJ whole genome shotgun (WGS) entry which is preliminary data.</text>
</comment>
<dbReference type="SUPFAM" id="SSF52091">
    <property type="entry name" value="SpoIIaa-like"/>
    <property type="match status" value="1"/>
</dbReference>
<dbReference type="InterPro" id="IPR025847">
    <property type="entry name" value="MEDS_domain"/>
</dbReference>
<dbReference type="InterPro" id="IPR036513">
    <property type="entry name" value="STAS_dom_sf"/>
</dbReference>
<dbReference type="Gene3D" id="3.30.750.24">
    <property type="entry name" value="STAS domain"/>
    <property type="match status" value="1"/>
</dbReference>
<evidence type="ECO:0000259" key="1">
    <source>
        <dbReference type="PROSITE" id="PS50801"/>
    </source>
</evidence>
<evidence type="ECO:0000313" key="2">
    <source>
        <dbReference type="EMBL" id="MBY9076349.1"/>
    </source>
</evidence>
<dbReference type="InterPro" id="IPR058548">
    <property type="entry name" value="MlaB-like_STAS"/>
</dbReference>
<protein>
    <submittedName>
        <fullName evidence="2">MEDS domain-containing protein</fullName>
    </submittedName>
</protein>
<dbReference type="CDD" id="cd07043">
    <property type="entry name" value="STAS_anti-anti-sigma_factors"/>
    <property type="match status" value="1"/>
</dbReference>
<name>A0ABS7RMQ8_9ACTN</name>
<dbReference type="Pfam" id="PF13466">
    <property type="entry name" value="STAS_2"/>
    <property type="match status" value="1"/>
</dbReference>
<proteinExistence type="predicted"/>
<dbReference type="EMBL" id="JAIEZQ010000003">
    <property type="protein sequence ID" value="MBY9076349.1"/>
    <property type="molecule type" value="Genomic_DNA"/>
</dbReference>
<organism evidence="2 3">
    <name type="scientific">Nocardioides jiangsuensis</name>
    <dbReference type="NCBI Taxonomy" id="2866161"/>
    <lineage>
        <taxon>Bacteria</taxon>
        <taxon>Bacillati</taxon>
        <taxon>Actinomycetota</taxon>
        <taxon>Actinomycetes</taxon>
        <taxon>Propionibacteriales</taxon>
        <taxon>Nocardioidaceae</taxon>
        <taxon>Nocardioides</taxon>
    </lineage>
</organism>
<feature type="domain" description="STAS" evidence="1">
    <location>
        <begin position="194"/>
        <end position="277"/>
    </location>
</feature>